<reference evidence="2 3" key="1">
    <citation type="submission" date="2012-01" db="EMBL/GenBank/DDBJ databases">
        <title>Improved High-Quality Draft sequence of Metallosphaera yellowstonensis MK1.</title>
        <authorList>
            <consortium name="US DOE Joint Genome Institute"/>
            <person name="Lucas S."/>
            <person name="Han J."/>
            <person name="Cheng J.-F."/>
            <person name="Goodwin L."/>
            <person name="Pitluck S."/>
            <person name="Peters L."/>
            <person name="Teshima H."/>
            <person name="Detter J.C."/>
            <person name="Han C."/>
            <person name="Tapia R."/>
            <person name="Land M."/>
            <person name="Hauser L."/>
            <person name="Kyrpides N."/>
            <person name="Kozubal M."/>
            <person name="Macur R.E."/>
            <person name="Jay Z."/>
            <person name="Inskeep W."/>
            <person name="Woyke T."/>
        </authorList>
    </citation>
    <scope>NUCLEOTIDE SEQUENCE [LARGE SCALE GENOMIC DNA]</scope>
    <source>
        <strain evidence="2 3">MK1</strain>
    </source>
</reference>
<accession>H2C3K4</accession>
<evidence type="ECO:0000256" key="1">
    <source>
        <dbReference type="SAM" id="Coils"/>
    </source>
</evidence>
<organism evidence="2 3">
    <name type="scientific">Metallosphaera yellowstonensis MK1</name>
    <dbReference type="NCBI Taxonomy" id="671065"/>
    <lineage>
        <taxon>Archaea</taxon>
        <taxon>Thermoproteota</taxon>
        <taxon>Thermoprotei</taxon>
        <taxon>Sulfolobales</taxon>
        <taxon>Sulfolobaceae</taxon>
        <taxon>Metallosphaera</taxon>
    </lineage>
</organism>
<name>H2C3K4_9CREN</name>
<evidence type="ECO:0000313" key="3">
    <source>
        <dbReference type="Proteomes" id="UP000003980"/>
    </source>
</evidence>
<keyword evidence="1" id="KW-0175">Coiled coil</keyword>
<gene>
    <name evidence="2" type="ORF">MetMK1DRAFT_00013290</name>
</gene>
<dbReference type="HOGENOM" id="CLU_649919_0_0_2"/>
<proteinExistence type="predicted"/>
<feature type="coiled-coil region" evidence="1">
    <location>
        <begin position="387"/>
        <end position="414"/>
    </location>
</feature>
<evidence type="ECO:0000313" key="2">
    <source>
        <dbReference type="EMBL" id="EHP70825.1"/>
    </source>
</evidence>
<dbReference type="Proteomes" id="UP000003980">
    <property type="component" value="Unassembled WGS sequence"/>
</dbReference>
<dbReference type="RefSeq" id="WP_009071697.1">
    <property type="nucleotide sequence ID" value="NZ_JH597761.1"/>
</dbReference>
<protein>
    <submittedName>
        <fullName evidence="2">Uncharacterized protein</fullName>
    </submittedName>
</protein>
<dbReference type="EMBL" id="JH597761">
    <property type="protein sequence ID" value="EHP70825.1"/>
    <property type="molecule type" value="Genomic_DNA"/>
</dbReference>
<sequence>MKKLAREIASEIDRGRYLLVVPGFDSSFLSYLKDEAEDADVLLPWELGRSTEEKTEVVVSNFATPSLIAWADYVLFNTSEELMLEGYHKPFRVLQYTYDSPISWLRYSVRRVEIVASLAGEGSLVVPANFEEGRSLERKGVEVVYSLASVRRTERVILARRLRSITAYLQVRSMVLDGGMLVDVGGNSTHEEWSKVTLGELGMFPARDMNTPHSSSTELKEFKLLKKSEKLVTPRTKLPKLVIQRGKLTAGGKVIAEYKIRGGLLLLKLKCPTTTTLSTKRVHRSAFLQPASTGRCTFYYSCLNSLRERDTCKELSMRAYLHLRNHVNRVSNLNFSGIINSALKGVSMREIMMGKRITLVLDGEELPVTLRGEEGYIRVECSDCLKFKRASLRIKDLETNYAKLKRVLKDLLLKEMTTWRHR</sequence>
<dbReference type="AlphaFoldDB" id="H2C3K4"/>
<dbReference type="OrthoDB" id="34701at2157"/>
<keyword evidence="3" id="KW-1185">Reference proteome</keyword>
<dbReference type="STRING" id="671065.MetMK1DRAFT_00013290"/>
<dbReference type="eggNOG" id="arCOG12522">
    <property type="taxonomic scope" value="Archaea"/>
</dbReference>